<dbReference type="AlphaFoldDB" id="A0AAU8HUJ0"/>
<evidence type="ECO:0000313" key="2">
    <source>
        <dbReference type="EMBL" id="XCI29074.1"/>
    </source>
</evidence>
<feature type="coiled-coil region" evidence="1">
    <location>
        <begin position="180"/>
        <end position="242"/>
    </location>
</feature>
<keyword evidence="1" id="KW-0175">Coiled coil</keyword>
<evidence type="ECO:0000256" key="1">
    <source>
        <dbReference type="SAM" id="Coils"/>
    </source>
</evidence>
<sequence length="504" mass="59906">MDLDIKTITENYRERVQRIALFDCLYKLQSKKRKDNSQKEVDFFGLGILTLLFFFENMLIRNNKTGSEELADFLYNVNDGEIDLDKEGFEKIAREIIEIFRPPRGTRNSRSFYNWQDRQQQTVEYSILQAGRSDIKTNKQYYKLDDDGLELIFATKEYFSEFQLSISQLLLRKQLEKGEFVSALRQIDEMRIAVETLEERIVKIKQEVQRNILDEKTYKRYKELVEDINNRLTRESDEFEELRGFVKEARDTLFYGIKNEKDERAYKFMVKIQQQLEQVHSFHTVLLQKSVELKTTTLQSAQESLYYVGVDSFNFKQELVSRMFSSPLPLESSKTLAKPFLYLQHNKTWSPLSVFAPQRITNREQENKTVEFMNMKAEDERQKELKAQQQNLRFIGEIVLKAMDGENEITLAEVVDYMAKNNYENILSQPLFAHFFIMLHQKSPLALDNNSHEKEKMLKEVIALLKTRYQRLSVREIPKKLITVRDRFKMQDMAIRLEERNFGL</sequence>
<keyword evidence="2" id="KW-0067">ATP-binding</keyword>
<keyword evidence="2" id="KW-0378">Hydrolase</keyword>
<dbReference type="EMBL" id="CP159485">
    <property type="protein sequence ID" value="XCI29074.1"/>
    <property type="molecule type" value="Genomic_DNA"/>
</dbReference>
<keyword evidence="2" id="KW-0547">Nucleotide-binding</keyword>
<protein>
    <submittedName>
        <fullName evidence="2">Replicative DNA helicase</fullName>
    </submittedName>
</protein>
<organism evidence="2">
    <name type="scientific">Proteinivorax hydrogeniformans</name>
    <dbReference type="NCBI Taxonomy" id="1826727"/>
    <lineage>
        <taxon>Bacteria</taxon>
        <taxon>Bacillati</taxon>
        <taxon>Bacillota</taxon>
        <taxon>Clostridia</taxon>
        <taxon>Eubacteriales</taxon>
        <taxon>Proteinivoracaceae</taxon>
        <taxon>Proteinivorax</taxon>
    </lineage>
</organism>
<reference evidence="2" key="2">
    <citation type="submission" date="2024-06" db="EMBL/GenBank/DDBJ databases">
        <authorList>
            <person name="Petrova K.O."/>
            <person name="Toshchakov S.V."/>
            <person name="Boltjanskaja Y.V."/>
            <person name="Kevbrin V.V."/>
        </authorList>
    </citation>
    <scope>NUCLEOTIDE SEQUENCE</scope>
    <source>
        <strain evidence="2">Z-710</strain>
    </source>
</reference>
<proteinExistence type="predicted"/>
<keyword evidence="2" id="KW-0347">Helicase</keyword>
<reference evidence="2" key="1">
    <citation type="journal article" date="2018" name="Antonie Van Leeuwenhoek">
        <title>Proteinivorax hydrogeniformans sp. nov., an anaerobic, haloalkaliphilic bacterium fermenting proteinaceous compounds with high hydrogen production.</title>
        <authorList>
            <person name="Boltyanskaya Y."/>
            <person name="Detkova E."/>
            <person name="Pimenov N."/>
            <person name="Kevbrin V."/>
        </authorList>
    </citation>
    <scope>NUCLEOTIDE SEQUENCE</scope>
    <source>
        <strain evidence="2">Z-710</strain>
    </source>
</reference>
<dbReference type="GO" id="GO:0004386">
    <property type="term" value="F:helicase activity"/>
    <property type="evidence" value="ECO:0007669"/>
    <property type="project" value="UniProtKB-KW"/>
</dbReference>
<name>A0AAU8HUJ0_9FIRM</name>
<gene>
    <name evidence="2" type="ORF">PRVXH_000374</name>
</gene>
<accession>A0AAU8HUJ0</accession>
<dbReference type="RefSeq" id="WP_353893623.1">
    <property type="nucleotide sequence ID" value="NZ_CP159485.1"/>
</dbReference>